<dbReference type="Proteomes" id="UP001556367">
    <property type="component" value="Unassembled WGS sequence"/>
</dbReference>
<evidence type="ECO:0000313" key="3">
    <source>
        <dbReference type="Proteomes" id="UP001556367"/>
    </source>
</evidence>
<dbReference type="EMBL" id="JASNQZ010000012">
    <property type="protein sequence ID" value="KAL0950118.1"/>
    <property type="molecule type" value="Genomic_DNA"/>
</dbReference>
<organism evidence="2 3">
    <name type="scientific">Hohenbuehelia grisea</name>
    <dbReference type="NCBI Taxonomy" id="104357"/>
    <lineage>
        <taxon>Eukaryota</taxon>
        <taxon>Fungi</taxon>
        <taxon>Dikarya</taxon>
        <taxon>Basidiomycota</taxon>
        <taxon>Agaricomycotina</taxon>
        <taxon>Agaricomycetes</taxon>
        <taxon>Agaricomycetidae</taxon>
        <taxon>Agaricales</taxon>
        <taxon>Pleurotineae</taxon>
        <taxon>Pleurotaceae</taxon>
        <taxon>Hohenbuehelia</taxon>
    </lineage>
</organism>
<gene>
    <name evidence="2" type="ORF">HGRIS_010115</name>
</gene>
<comment type="caution">
    <text evidence="2">The sequence shown here is derived from an EMBL/GenBank/DDBJ whole genome shotgun (WGS) entry which is preliminary data.</text>
</comment>
<protein>
    <submittedName>
        <fullName evidence="2">Uncharacterized protein</fullName>
    </submittedName>
</protein>
<evidence type="ECO:0000256" key="1">
    <source>
        <dbReference type="SAM" id="MobiDB-lite"/>
    </source>
</evidence>
<proteinExistence type="predicted"/>
<keyword evidence="3" id="KW-1185">Reference proteome</keyword>
<reference evidence="3" key="1">
    <citation type="submission" date="2024-06" db="EMBL/GenBank/DDBJ databases">
        <title>Multi-omics analyses provide insights into the biosynthesis of the anticancer antibiotic pleurotin in Hohenbuehelia grisea.</title>
        <authorList>
            <person name="Weaver J.A."/>
            <person name="Alberti F."/>
        </authorList>
    </citation>
    <scope>NUCLEOTIDE SEQUENCE [LARGE SCALE GENOMIC DNA]</scope>
    <source>
        <strain evidence="3">T-177</strain>
    </source>
</reference>
<feature type="compositionally biased region" description="Polar residues" evidence="1">
    <location>
        <begin position="94"/>
        <end position="107"/>
    </location>
</feature>
<evidence type="ECO:0000313" key="2">
    <source>
        <dbReference type="EMBL" id="KAL0950118.1"/>
    </source>
</evidence>
<feature type="region of interest" description="Disordered" evidence="1">
    <location>
        <begin position="85"/>
        <end position="107"/>
    </location>
</feature>
<name>A0ABR3J3B8_9AGAR</name>
<sequence>MDIEVKVHFSRQEDTRESAWATRRPIAFTDSVGMARAHSYFAHPNLGRIYAFDLNCASQVLSNGGSGSGGTCGHAELQASLSSSRTIGGISGPRLNSPSITLPQLWR</sequence>
<accession>A0ABR3J3B8</accession>